<keyword evidence="4 7" id="KW-0812">Transmembrane</keyword>
<gene>
    <name evidence="8" type="ORF">MUN78_04920</name>
</gene>
<reference evidence="8 9" key="1">
    <citation type="submission" date="2022-04" db="EMBL/GenBank/DDBJ databases">
        <title>Leucobacter sp. isolated from rhizosphere of garlic.</title>
        <authorList>
            <person name="Won M."/>
            <person name="Lee C.-M."/>
            <person name="Woen H.-Y."/>
            <person name="Kwon S.-W."/>
        </authorList>
    </citation>
    <scope>NUCLEOTIDE SEQUENCE [LARGE SCALE GENOMIC DNA]</scope>
    <source>
        <strain evidence="8 9">H21R-40</strain>
    </source>
</reference>
<dbReference type="PANTHER" id="PTHR34184:SF4">
    <property type="entry name" value="UPF0718 PROTEIN YCGR"/>
    <property type="match status" value="1"/>
</dbReference>
<dbReference type="InterPro" id="IPR052923">
    <property type="entry name" value="UPF0718"/>
</dbReference>
<dbReference type="Pfam" id="PF03773">
    <property type="entry name" value="ArsP_1"/>
    <property type="match status" value="1"/>
</dbReference>
<protein>
    <submittedName>
        <fullName evidence="8">Permease</fullName>
    </submittedName>
</protein>
<feature type="transmembrane region" description="Helical" evidence="7">
    <location>
        <begin position="131"/>
        <end position="153"/>
    </location>
</feature>
<feature type="transmembrane region" description="Helical" evidence="7">
    <location>
        <begin position="220"/>
        <end position="237"/>
    </location>
</feature>
<comment type="similarity">
    <text evidence="2">Belongs to the UPF0718 family.</text>
</comment>
<evidence type="ECO:0000313" key="9">
    <source>
        <dbReference type="Proteomes" id="UP000831786"/>
    </source>
</evidence>
<keyword evidence="9" id="KW-1185">Reference proteome</keyword>
<evidence type="ECO:0000256" key="4">
    <source>
        <dbReference type="ARBA" id="ARBA00022692"/>
    </source>
</evidence>
<feature type="transmembrane region" description="Helical" evidence="7">
    <location>
        <begin position="244"/>
        <end position="267"/>
    </location>
</feature>
<organism evidence="8 9">
    <name type="scientific">Leucobacter allii</name>
    <dbReference type="NCBI Taxonomy" id="2932247"/>
    <lineage>
        <taxon>Bacteria</taxon>
        <taxon>Bacillati</taxon>
        <taxon>Actinomycetota</taxon>
        <taxon>Actinomycetes</taxon>
        <taxon>Micrococcales</taxon>
        <taxon>Microbacteriaceae</taxon>
        <taxon>Leucobacter</taxon>
    </lineage>
</organism>
<sequence length="337" mass="35048">MPSTARPARTGPALRIAFGAAIALALLAALLAVRAASGALLPGLPAAAADLVTLSLSVFIESLPFVFLGIVCSTLVRVWVPERVIDRVLPRSPALRRAALSLVGVVMPVCECGNVPLARGLMMRGFSVAEAATFLLAAPILNPVTILTTYHAFGWDHGILIARIAGGFAVANLVGWLLSTHPEPGALLEPRFRAACGHEHAAPGGRLRRSLEGLAEETSALLPALVIGSALAGAIQVGVPRELLLVLGAHPLWSALALMALAFVISICSSVDAFFILSLGSTFMPGSIVAFLLFGAMMDLKMLALLRTTFRGRALAYLAAVVGLSCLVIGWGMNLVA</sequence>
<feature type="transmembrane region" description="Helical" evidence="7">
    <location>
        <begin position="100"/>
        <end position="119"/>
    </location>
</feature>
<keyword evidence="3" id="KW-1003">Cell membrane</keyword>
<evidence type="ECO:0000256" key="2">
    <source>
        <dbReference type="ARBA" id="ARBA00006386"/>
    </source>
</evidence>
<feature type="transmembrane region" description="Helical" evidence="7">
    <location>
        <begin position="160"/>
        <end position="178"/>
    </location>
</feature>
<dbReference type="EMBL" id="CP095045">
    <property type="protein sequence ID" value="UOQ58191.1"/>
    <property type="molecule type" value="Genomic_DNA"/>
</dbReference>
<keyword evidence="6 7" id="KW-0472">Membrane</keyword>
<dbReference type="PANTHER" id="PTHR34184">
    <property type="entry name" value="UPF0718 PROTEIN YCGR"/>
    <property type="match status" value="1"/>
</dbReference>
<keyword evidence="5 7" id="KW-1133">Transmembrane helix</keyword>
<evidence type="ECO:0000256" key="6">
    <source>
        <dbReference type="ARBA" id="ARBA00023136"/>
    </source>
</evidence>
<comment type="subcellular location">
    <subcellularLocation>
        <location evidence="1">Cell membrane</location>
        <topology evidence="1">Multi-pass membrane protein</topology>
    </subcellularLocation>
</comment>
<name>A0ABY4FPM6_9MICO</name>
<evidence type="ECO:0000256" key="5">
    <source>
        <dbReference type="ARBA" id="ARBA00022989"/>
    </source>
</evidence>
<feature type="transmembrane region" description="Helical" evidence="7">
    <location>
        <begin position="314"/>
        <end position="333"/>
    </location>
</feature>
<accession>A0ABY4FPM6</accession>
<dbReference type="Proteomes" id="UP000831786">
    <property type="component" value="Chromosome"/>
</dbReference>
<proteinExistence type="inferred from homology"/>
<evidence type="ECO:0000256" key="7">
    <source>
        <dbReference type="SAM" id="Phobius"/>
    </source>
</evidence>
<evidence type="ECO:0000256" key="1">
    <source>
        <dbReference type="ARBA" id="ARBA00004651"/>
    </source>
</evidence>
<dbReference type="RefSeq" id="WP_244729202.1">
    <property type="nucleotide sequence ID" value="NZ_CP095045.1"/>
</dbReference>
<evidence type="ECO:0000313" key="8">
    <source>
        <dbReference type="EMBL" id="UOQ58191.1"/>
    </source>
</evidence>
<feature type="transmembrane region" description="Helical" evidence="7">
    <location>
        <begin position="273"/>
        <end position="294"/>
    </location>
</feature>
<feature type="transmembrane region" description="Helical" evidence="7">
    <location>
        <begin position="59"/>
        <end position="80"/>
    </location>
</feature>
<dbReference type="InterPro" id="IPR005524">
    <property type="entry name" value="DUF318"/>
</dbReference>
<evidence type="ECO:0000256" key="3">
    <source>
        <dbReference type="ARBA" id="ARBA00022475"/>
    </source>
</evidence>